<proteinExistence type="predicted"/>
<organism evidence="1 2">
    <name type="scientific">Thalassorhabdus alkalitolerans</name>
    <dbReference type="NCBI Taxonomy" id="2282697"/>
    <lineage>
        <taxon>Bacteria</taxon>
        <taxon>Bacillati</taxon>
        <taxon>Bacillota</taxon>
        <taxon>Bacilli</taxon>
        <taxon>Bacillales</taxon>
        <taxon>Bacillaceae</taxon>
        <taxon>Thalassorhabdus</taxon>
    </lineage>
</organism>
<protein>
    <submittedName>
        <fullName evidence="1">Uncharacterized protein</fullName>
    </submittedName>
</protein>
<dbReference type="Proteomes" id="UP001596142">
    <property type="component" value="Unassembled WGS sequence"/>
</dbReference>
<evidence type="ECO:0000313" key="2">
    <source>
        <dbReference type="Proteomes" id="UP001596142"/>
    </source>
</evidence>
<comment type="caution">
    <text evidence="1">The sequence shown here is derived from an EMBL/GenBank/DDBJ whole genome shotgun (WGS) entry which is preliminary data.</text>
</comment>
<gene>
    <name evidence="1" type="ORF">ACFPU1_12405</name>
</gene>
<dbReference type="EMBL" id="JBHSOZ010000005">
    <property type="protein sequence ID" value="MFC5713586.1"/>
    <property type="molecule type" value="Genomic_DNA"/>
</dbReference>
<name>A0ABW0YPB0_9BACI</name>
<reference evidence="2" key="1">
    <citation type="journal article" date="2019" name="Int. J. Syst. Evol. Microbiol.">
        <title>The Global Catalogue of Microorganisms (GCM) 10K type strain sequencing project: providing services to taxonomists for standard genome sequencing and annotation.</title>
        <authorList>
            <consortium name="The Broad Institute Genomics Platform"/>
            <consortium name="The Broad Institute Genome Sequencing Center for Infectious Disease"/>
            <person name="Wu L."/>
            <person name="Ma J."/>
        </authorList>
    </citation>
    <scope>NUCLEOTIDE SEQUENCE [LARGE SCALE GENOMIC DNA]</scope>
    <source>
        <strain evidence="2">CECT 7184</strain>
    </source>
</reference>
<sequence length="110" mass="13154">MIILSLHQNNWRKYRKKALKLIKKTGNKKERQVFSAINEEDINSGSVKIEAVLWDGKIIALSIIFPRIQAWWTFIDPDYYFTSISYFVKSKQPIVTHWHQKVWFIPNWSS</sequence>
<accession>A0ABW0YPB0</accession>
<keyword evidence="2" id="KW-1185">Reference proteome</keyword>
<evidence type="ECO:0000313" key="1">
    <source>
        <dbReference type="EMBL" id="MFC5713586.1"/>
    </source>
</evidence>
<dbReference type="RefSeq" id="WP_385941550.1">
    <property type="nucleotide sequence ID" value="NZ_JBHSOZ010000005.1"/>
</dbReference>